<dbReference type="InterPro" id="IPR011990">
    <property type="entry name" value="TPR-like_helical_dom_sf"/>
</dbReference>
<dbReference type="Gene3D" id="1.10.10.1320">
    <property type="entry name" value="Anti-sigma factor, zinc-finger domain"/>
    <property type="match status" value="1"/>
</dbReference>
<evidence type="ECO:0000313" key="5">
    <source>
        <dbReference type="Proteomes" id="UP000662747"/>
    </source>
</evidence>
<dbReference type="Pfam" id="PF13490">
    <property type="entry name" value="zf-HC2"/>
    <property type="match status" value="1"/>
</dbReference>
<organism evidence="4 5">
    <name type="scientific">Pyxidicoccus parkwayensis</name>
    <dbReference type="NCBI Taxonomy" id="2813578"/>
    <lineage>
        <taxon>Bacteria</taxon>
        <taxon>Pseudomonadati</taxon>
        <taxon>Myxococcota</taxon>
        <taxon>Myxococcia</taxon>
        <taxon>Myxococcales</taxon>
        <taxon>Cystobacterineae</taxon>
        <taxon>Myxococcaceae</taxon>
        <taxon>Pyxidicoccus</taxon>
    </lineage>
</organism>
<feature type="region of interest" description="Disordered" evidence="1">
    <location>
        <begin position="59"/>
        <end position="90"/>
    </location>
</feature>
<feature type="domain" description="CHAT" evidence="2">
    <location>
        <begin position="840"/>
        <end position="992"/>
    </location>
</feature>
<dbReference type="InterPro" id="IPR041916">
    <property type="entry name" value="Anti_sigma_zinc_sf"/>
</dbReference>
<dbReference type="InterPro" id="IPR024983">
    <property type="entry name" value="CHAT_dom"/>
</dbReference>
<proteinExistence type="predicted"/>
<feature type="compositionally biased region" description="Basic and acidic residues" evidence="1">
    <location>
        <begin position="72"/>
        <end position="85"/>
    </location>
</feature>
<dbReference type="SUPFAM" id="SSF48452">
    <property type="entry name" value="TPR-like"/>
    <property type="match status" value="1"/>
</dbReference>
<evidence type="ECO:0000256" key="1">
    <source>
        <dbReference type="SAM" id="MobiDB-lite"/>
    </source>
</evidence>
<evidence type="ECO:0000259" key="2">
    <source>
        <dbReference type="Pfam" id="PF12770"/>
    </source>
</evidence>
<gene>
    <name evidence="4" type="ORF">JY651_36320</name>
</gene>
<dbReference type="InterPro" id="IPR027383">
    <property type="entry name" value="Znf_put"/>
</dbReference>
<dbReference type="Pfam" id="PF12770">
    <property type="entry name" value="CHAT"/>
    <property type="match status" value="1"/>
</dbReference>
<reference evidence="4 5" key="1">
    <citation type="submission" date="2021-02" db="EMBL/GenBank/DDBJ databases">
        <title>De Novo genome assembly of isolated myxobacteria.</title>
        <authorList>
            <person name="Stevens D.C."/>
        </authorList>
    </citation>
    <scope>NUCLEOTIDE SEQUENCE [LARGE SCALE GENOMIC DNA]</scope>
    <source>
        <strain evidence="5">SCPEA02</strain>
    </source>
</reference>
<accession>A0ABX7NQF7</accession>
<dbReference type="Proteomes" id="UP000662747">
    <property type="component" value="Chromosome"/>
</dbReference>
<evidence type="ECO:0000313" key="4">
    <source>
        <dbReference type="EMBL" id="QSQ20661.1"/>
    </source>
</evidence>
<keyword evidence="5" id="KW-1185">Reference proteome</keyword>
<dbReference type="RefSeq" id="WP_206722241.1">
    <property type="nucleotide sequence ID" value="NZ_CP071090.1"/>
</dbReference>
<dbReference type="EMBL" id="CP071090">
    <property type="protein sequence ID" value="QSQ20661.1"/>
    <property type="molecule type" value="Genomic_DNA"/>
</dbReference>
<name>A0ABX7NQF7_9BACT</name>
<dbReference type="Gene3D" id="1.25.40.10">
    <property type="entry name" value="Tetratricopeptide repeat domain"/>
    <property type="match status" value="1"/>
</dbReference>
<protein>
    <submittedName>
        <fullName evidence="4">CHAT domain-containing protein</fullName>
    </submittedName>
</protein>
<evidence type="ECO:0000259" key="3">
    <source>
        <dbReference type="Pfam" id="PF13490"/>
    </source>
</evidence>
<feature type="domain" description="Putative zinc-finger" evidence="3">
    <location>
        <begin position="8"/>
        <end position="40"/>
    </location>
</feature>
<sequence>MSAPEPMDIHDQVHAFADGELSPEEADTFRVHLATCEQCQADLDDILQLQALGGRLSELESKPAQPTQPAHRAHEGELHTRREAAPSRAFRPAWSQRRARVAGLALVGSLAAVLAVVVLRSPGAGVDEGEHIALALAPTRSMEARLSWSGASAHRPYGVLRSGEERPKELVPLQQLAKLEEAGDLHGLATGHLLRGEGEQAAEYLQRAPASPDVDSDKAVVALTKGELEEALILLDGVLEKHPQHPEALWNRALVLRELGLDALAADAFDAVASLREPGWAEEAKERASALRRRLDGQRGTWDEAQKAGRALALEGTPFPEPLARAVPGTARNWFNIAVWSAPSAERVKALLPLARVLDAHYGVDTMERYATRVAGMDFRRRAPLAERFHQVLQGTFDASKLDAYVKELSASEHSDILLGVLPLTGQLPARLPEYTKVAKALNDPWLTLNAEREAARAEFARGDLAGAEARLLRALPECRAAKADYRCSQMEYVLGHIYAEEHRLVEAREHAVAGLQWARQAQEWTQQSDLLMVLGNVARYRNAFALARAYLGEQAARDGQCAARRQVQEGLAAMQVFAMHSKEARAELAKAPTCDVPFFLNGALVQADLVRLDPRPGDVEALRDGLRKLESSNTLRPGERVMATHIEGLAVIEREPEAGRALLRQAIAEGNRLGSEDPVATKARAYSYSSLILDAGRAGDWAGALALFAEESGAGAPERCELGVEVHDERALVVAKGPDGALVGHYDARRGSPAFDVTKLVPAPVVAALKPCEHVRVFARYAVHGQAGLLPPELAWSYHTGAKRVAPAVTAARPLVVHDVEAPASLNLPRLRSWELAGAASPRRVELTGAAATPSRLLAELVDATEVEIHAHGLVNLGVSDASLLVMAPEADGRYALTAGEVRRQKLKGAPVVVLGACQAARTAPYLHAPWSLPVAFAEAGARAVLASPINIPDAEAGPFFEQVMQRIRAGASAAIALRDERMRVLAEHPDSWVKTVVVFE</sequence>